<protein>
    <recommendedName>
        <fullName evidence="2">AB hydrolase-1 domain-containing protein</fullName>
    </recommendedName>
</protein>
<dbReference type="Proteomes" id="UP001175261">
    <property type="component" value="Unassembled WGS sequence"/>
</dbReference>
<proteinExistence type="predicted"/>
<keyword evidence="4" id="KW-1185">Reference proteome</keyword>
<keyword evidence="1" id="KW-0732">Signal</keyword>
<evidence type="ECO:0000259" key="2">
    <source>
        <dbReference type="Pfam" id="PF12697"/>
    </source>
</evidence>
<accession>A0AA39L7Q3</accession>
<dbReference type="InterPro" id="IPR029058">
    <property type="entry name" value="AB_hydrolase_fold"/>
</dbReference>
<evidence type="ECO:0000313" key="4">
    <source>
        <dbReference type="Proteomes" id="UP001175261"/>
    </source>
</evidence>
<comment type="caution">
    <text evidence="3">The sequence shown here is derived from an EMBL/GenBank/DDBJ whole genome shotgun (WGS) entry which is preliminary data.</text>
</comment>
<dbReference type="Pfam" id="PF12697">
    <property type="entry name" value="Abhydrolase_6"/>
    <property type="match status" value="1"/>
</dbReference>
<dbReference type="EMBL" id="JAPDFR010000003">
    <property type="protein sequence ID" value="KAK0387646.1"/>
    <property type="molecule type" value="Genomic_DNA"/>
</dbReference>
<evidence type="ECO:0000256" key="1">
    <source>
        <dbReference type="SAM" id="SignalP"/>
    </source>
</evidence>
<feature type="signal peptide" evidence="1">
    <location>
        <begin position="1"/>
        <end position="21"/>
    </location>
</feature>
<evidence type="ECO:0000313" key="3">
    <source>
        <dbReference type="EMBL" id="KAK0387646.1"/>
    </source>
</evidence>
<name>A0AA39L7Q3_SARSR</name>
<reference evidence="3" key="1">
    <citation type="submission" date="2022-10" db="EMBL/GenBank/DDBJ databases">
        <title>Determination and structural analysis of whole genome sequence of Sarocladium strictum F4-1.</title>
        <authorList>
            <person name="Hu L."/>
            <person name="Jiang Y."/>
        </authorList>
    </citation>
    <scope>NUCLEOTIDE SEQUENCE</scope>
    <source>
        <strain evidence="3">F4-1</strain>
    </source>
</reference>
<feature type="domain" description="AB hydrolase-1" evidence="2">
    <location>
        <begin position="116"/>
        <end position="367"/>
    </location>
</feature>
<feature type="chain" id="PRO_5041398841" description="AB hydrolase-1 domain-containing protein" evidence="1">
    <location>
        <begin position="22"/>
        <end position="387"/>
    </location>
</feature>
<organism evidence="3 4">
    <name type="scientific">Sarocladium strictum</name>
    <name type="common">Black bundle disease fungus</name>
    <name type="synonym">Acremonium strictum</name>
    <dbReference type="NCBI Taxonomy" id="5046"/>
    <lineage>
        <taxon>Eukaryota</taxon>
        <taxon>Fungi</taxon>
        <taxon>Dikarya</taxon>
        <taxon>Ascomycota</taxon>
        <taxon>Pezizomycotina</taxon>
        <taxon>Sordariomycetes</taxon>
        <taxon>Hypocreomycetidae</taxon>
        <taxon>Hypocreales</taxon>
        <taxon>Sarocladiaceae</taxon>
        <taxon>Sarocladium</taxon>
    </lineage>
</organism>
<dbReference type="AlphaFoldDB" id="A0AA39L7Q3"/>
<dbReference type="SUPFAM" id="SSF53474">
    <property type="entry name" value="alpha/beta-Hydrolases"/>
    <property type="match status" value="1"/>
</dbReference>
<sequence length="387" mass="42498">MGCILPLLSAGLLAFASITSSAHTGSAQTATSKKCIDLEISVPVKADQWRYDQPRIDSNIDAMDWTKHHIEEIFTISAKLCIPSRKSSKSNILQIASPGQAFDKRYFDVEIDPEQYSYVDAAIKKGYSVLAYDRLGTGASTKPDAYDTLQLPVDTELLASLTTMASRGDLISSSKVLSVSGGSTADFDFKPSKIVHIGHAYGSFLMMQMLVKYGSISDGALMTGIYPNQVMADNPLSVLNYNHAFPKEQDPERFSEYGSGYFVLDNEQTLQKLFYQKATLDPKLLTYTEEIKQPESVGQYASEGDIESVRSPEFRAPILFFTGEYDNYICNGDCRGIFDMDMAKGMFPHATNISSHLQPGAGHATGLSRGADAGYEVMLSYLDMQGL</sequence>
<dbReference type="InterPro" id="IPR000073">
    <property type="entry name" value="AB_hydrolase_1"/>
</dbReference>
<dbReference type="Gene3D" id="3.40.50.1820">
    <property type="entry name" value="alpha/beta hydrolase"/>
    <property type="match status" value="1"/>
</dbReference>
<gene>
    <name evidence="3" type="ORF">NLU13_3891</name>
</gene>